<dbReference type="eggNOG" id="COG1295">
    <property type="taxonomic scope" value="Bacteria"/>
</dbReference>
<feature type="region of interest" description="Disordered" evidence="6">
    <location>
        <begin position="1"/>
        <end position="35"/>
    </location>
</feature>
<feature type="transmembrane region" description="Helical" evidence="7">
    <location>
        <begin position="284"/>
        <end position="302"/>
    </location>
</feature>
<evidence type="ECO:0000256" key="2">
    <source>
        <dbReference type="ARBA" id="ARBA00022475"/>
    </source>
</evidence>
<keyword evidence="9" id="KW-1185">Reference proteome</keyword>
<feature type="transmembrane region" description="Helical" evidence="7">
    <location>
        <begin position="74"/>
        <end position="98"/>
    </location>
</feature>
<evidence type="ECO:0000256" key="5">
    <source>
        <dbReference type="ARBA" id="ARBA00023136"/>
    </source>
</evidence>
<protein>
    <submittedName>
        <fullName evidence="8">Putative ribonuclease</fullName>
    </submittedName>
</protein>
<dbReference type="Proteomes" id="UP000016568">
    <property type="component" value="Unassembled WGS sequence"/>
</dbReference>
<feature type="transmembrane region" description="Helical" evidence="7">
    <location>
        <begin position="255"/>
        <end position="272"/>
    </location>
</feature>
<evidence type="ECO:0000313" key="8">
    <source>
        <dbReference type="EMBL" id="GAD48981.1"/>
    </source>
</evidence>
<keyword evidence="5 7" id="KW-0472">Membrane</keyword>
<organism evidence="8 9">
    <name type="scientific">Caenibius tardaugens NBRC 16725</name>
    <dbReference type="NCBI Taxonomy" id="1219035"/>
    <lineage>
        <taxon>Bacteria</taxon>
        <taxon>Pseudomonadati</taxon>
        <taxon>Pseudomonadota</taxon>
        <taxon>Alphaproteobacteria</taxon>
        <taxon>Sphingomonadales</taxon>
        <taxon>Erythrobacteraceae</taxon>
        <taxon>Caenibius</taxon>
    </lineage>
</organism>
<feature type="transmembrane region" description="Helical" evidence="7">
    <location>
        <begin position="176"/>
        <end position="202"/>
    </location>
</feature>
<sequence>MAGDNPPDPMPAGDSVRLPPVPDHSPEARRRAALLSPAKGRKGPRRFIGVRAYNVIQRMFAGIWADGFIHAGNLAYMGMFAIFPFLILGAASLSLLSITDLSAGSITSVFEGLPVRVRDVIIPVAESAIAARTGPLLWIGGLVGLWSTSSLVETIRDMLRRAYGTRPTLSFWRYRVLSFGITLLAVLLLMASLLAQIIIGAAGEMIGAWFPQLESLLSHLSLSRIVPAVLFYCAVLLLFVTLTPAAYRTRRYPKWPGALAVTVWTVGVSALLPPMLRTVFTYDLTYGSLAGAMITLFFFWLVGLGMEAGVELNAALARTPEEEEADA</sequence>
<evidence type="ECO:0000313" key="9">
    <source>
        <dbReference type="Proteomes" id="UP000016568"/>
    </source>
</evidence>
<reference evidence="8 9" key="1">
    <citation type="submission" date="2013-09" db="EMBL/GenBank/DDBJ databases">
        <title>Whole genome shotgun sequence of Novosphingobium tardaugens NBRC 16725.</title>
        <authorList>
            <person name="Isaki S."/>
            <person name="Hosoyama A."/>
            <person name="Tsuchikane K."/>
            <person name="Katsumata H."/>
            <person name="Ando Y."/>
            <person name="Yamazaki S."/>
            <person name="Fujita N."/>
        </authorList>
    </citation>
    <scope>NUCLEOTIDE SEQUENCE [LARGE SCALE GENOMIC DNA]</scope>
    <source>
        <strain evidence="8 9">NBRC 16725</strain>
    </source>
</reference>
<dbReference type="EMBL" id="BASZ01000004">
    <property type="protein sequence ID" value="GAD48981.1"/>
    <property type="molecule type" value="Genomic_DNA"/>
</dbReference>
<dbReference type="GO" id="GO:0005886">
    <property type="term" value="C:plasma membrane"/>
    <property type="evidence" value="ECO:0007669"/>
    <property type="project" value="UniProtKB-SubCell"/>
</dbReference>
<evidence type="ECO:0000256" key="1">
    <source>
        <dbReference type="ARBA" id="ARBA00004651"/>
    </source>
</evidence>
<dbReference type="Pfam" id="PF03631">
    <property type="entry name" value="Virul_fac_BrkB"/>
    <property type="match status" value="1"/>
</dbReference>
<dbReference type="RefSeq" id="WP_021689888.1">
    <property type="nucleotide sequence ID" value="NZ_BASZ01000004.1"/>
</dbReference>
<dbReference type="InterPro" id="IPR017039">
    <property type="entry name" value="Virul_fac_BrkB"/>
</dbReference>
<dbReference type="AlphaFoldDB" id="U2Y720"/>
<feature type="compositionally biased region" description="Pro residues" evidence="6">
    <location>
        <begin position="1"/>
        <end position="10"/>
    </location>
</feature>
<evidence type="ECO:0000256" key="7">
    <source>
        <dbReference type="SAM" id="Phobius"/>
    </source>
</evidence>
<dbReference type="PANTHER" id="PTHR30213">
    <property type="entry name" value="INNER MEMBRANE PROTEIN YHJD"/>
    <property type="match status" value="1"/>
</dbReference>
<keyword evidence="4 7" id="KW-1133">Transmembrane helix</keyword>
<accession>U2Y720</accession>
<evidence type="ECO:0000256" key="4">
    <source>
        <dbReference type="ARBA" id="ARBA00022989"/>
    </source>
</evidence>
<gene>
    <name evidence="8" type="ORF">NT2_04_03940</name>
</gene>
<name>U2Y720_9SPHN</name>
<comment type="caution">
    <text evidence="8">The sequence shown here is derived from an EMBL/GenBank/DDBJ whole genome shotgun (WGS) entry which is preliminary data.</text>
</comment>
<evidence type="ECO:0000256" key="3">
    <source>
        <dbReference type="ARBA" id="ARBA00022692"/>
    </source>
</evidence>
<proteinExistence type="predicted"/>
<dbReference type="PIRSF" id="PIRSF035875">
    <property type="entry name" value="RNase_BN"/>
    <property type="match status" value="1"/>
</dbReference>
<comment type="subcellular location">
    <subcellularLocation>
        <location evidence="1">Cell membrane</location>
        <topology evidence="1">Multi-pass membrane protein</topology>
    </subcellularLocation>
</comment>
<keyword evidence="3 7" id="KW-0812">Transmembrane</keyword>
<dbReference type="PANTHER" id="PTHR30213:SF0">
    <property type="entry name" value="UPF0761 MEMBRANE PROTEIN YIHY"/>
    <property type="match status" value="1"/>
</dbReference>
<evidence type="ECO:0000256" key="6">
    <source>
        <dbReference type="SAM" id="MobiDB-lite"/>
    </source>
</evidence>
<feature type="transmembrane region" description="Helical" evidence="7">
    <location>
        <begin position="222"/>
        <end position="243"/>
    </location>
</feature>
<keyword evidence="2" id="KW-1003">Cell membrane</keyword>